<dbReference type="OrthoDB" id="3247418at2759"/>
<keyword evidence="2" id="KW-1185">Reference proteome</keyword>
<reference evidence="1 2" key="1">
    <citation type="journal article" date="2019" name="Nat. Ecol. Evol.">
        <title>Megaphylogeny resolves global patterns of mushroom evolution.</title>
        <authorList>
            <person name="Varga T."/>
            <person name="Krizsan K."/>
            <person name="Foldi C."/>
            <person name="Dima B."/>
            <person name="Sanchez-Garcia M."/>
            <person name="Sanchez-Ramirez S."/>
            <person name="Szollosi G.J."/>
            <person name="Szarkandi J.G."/>
            <person name="Papp V."/>
            <person name="Albert L."/>
            <person name="Andreopoulos W."/>
            <person name="Angelini C."/>
            <person name="Antonin V."/>
            <person name="Barry K.W."/>
            <person name="Bougher N.L."/>
            <person name="Buchanan P."/>
            <person name="Buyck B."/>
            <person name="Bense V."/>
            <person name="Catcheside P."/>
            <person name="Chovatia M."/>
            <person name="Cooper J."/>
            <person name="Damon W."/>
            <person name="Desjardin D."/>
            <person name="Finy P."/>
            <person name="Geml J."/>
            <person name="Haridas S."/>
            <person name="Hughes K."/>
            <person name="Justo A."/>
            <person name="Karasinski D."/>
            <person name="Kautmanova I."/>
            <person name="Kiss B."/>
            <person name="Kocsube S."/>
            <person name="Kotiranta H."/>
            <person name="LaButti K.M."/>
            <person name="Lechner B.E."/>
            <person name="Liimatainen K."/>
            <person name="Lipzen A."/>
            <person name="Lukacs Z."/>
            <person name="Mihaltcheva S."/>
            <person name="Morgado L.N."/>
            <person name="Niskanen T."/>
            <person name="Noordeloos M.E."/>
            <person name="Ohm R.A."/>
            <person name="Ortiz-Santana B."/>
            <person name="Ovrebo C."/>
            <person name="Racz N."/>
            <person name="Riley R."/>
            <person name="Savchenko A."/>
            <person name="Shiryaev A."/>
            <person name="Soop K."/>
            <person name="Spirin V."/>
            <person name="Szebenyi C."/>
            <person name="Tomsovsky M."/>
            <person name="Tulloss R.E."/>
            <person name="Uehling J."/>
            <person name="Grigoriev I.V."/>
            <person name="Vagvolgyi C."/>
            <person name="Papp T."/>
            <person name="Martin F.M."/>
            <person name="Miettinen O."/>
            <person name="Hibbett D.S."/>
            <person name="Nagy L.G."/>
        </authorList>
    </citation>
    <scope>NUCLEOTIDE SEQUENCE [LARGE SCALE GENOMIC DNA]</scope>
    <source>
        <strain evidence="1 2">CBS 962.96</strain>
    </source>
</reference>
<feature type="non-terminal residue" evidence="1">
    <location>
        <position position="50"/>
    </location>
</feature>
<evidence type="ECO:0000313" key="2">
    <source>
        <dbReference type="Proteomes" id="UP000297245"/>
    </source>
</evidence>
<feature type="non-terminal residue" evidence="1">
    <location>
        <position position="1"/>
    </location>
</feature>
<evidence type="ECO:0000313" key="1">
    <source>
        <dbReference type="EMBL" id="THU79923.1"/>
    </source>
</evidence>
<name>A0A4S8KVU4_DENBC</name>
<dbReference type="AlphaFoldDB" id="A0A4S8KVU4"/>
<accession>A0A4S8KVU4</accession>
<protein>
    <submittedName>
        <fullName evidence="1">Uncharacterized protein</fullName>
    </submittedName>
</protein>
<dbReference type="Proteomes" id="UP000297245">
    <property type="component" value="Unassembled WGS sequence"/>
</dbReference>
<gene>
    <name evidence="1" type="ORF">K435DRAFT_609718</name>
</gene>
<dbReference type="EMBL" id="ML179960">
    <property type="protein sequence ID" value="THU79923.1"/>
    <property type="molecule type" value="Genomic_DNA"/>
</dbReference>
<sequence length="50" mass="5408">LHEAIGDIVTPAWMTNPPADVGLPKAGTLKAAHWHTLFSVHLPLALLSLW</sequence>
<proteinExistence type="predicted"/>
<organism evidence="1 2">
    <name type="scientific">Dendrothele bispora (strain CBS 962.96)</name>
    <dbReference type="NCBI Taxonomy" id="1314807"/>
    <lineage>
        <taxon>Eukaryota</taxon>
        <taxon>Fungi</taxon>
        <taxon>Dikarya</taxon>
        <taxon>Basidiomycota</taxon>
        <taxon>Agaricomycotina</taxon>
        <taxon>Agaricomycetes</taxon>
        <taxon>Agaricomycetidae</taxon>
        <taxon>Agaricales</taxon>
        <taxon>Agaricales incertae sedis</taxon>
        <taxon>Dendrothele</taxon>
    </lineage>
</organism>